<evidence type="ECO:0000259" key="6">
    <source>
        <dbReference type="Pfam" id="PF06803"/>
    </source>
</evidence>
<dbReference type="InterPro" id="IPR010652">
    <property type="entry name" value="DUF1232"/>
</dbReference>
<dbReference type="Proteomes" id="UP000095658">
    <property type="component" value="Unassembled WGS sequence"/>
</dbReference>
<feature type="transmembrane region" description="Helical" evidence="5">
    <location>
        <begin position="92"/>
        <end position="113"/>
    </location>
</feature>
<comment type="subcellular location">
    <subcellularLocation>
        <location evidence="1">Endomembrane system</location>
        <topology evidence="1">Multi-pass membrane protein</topology>
    </subcellularLocation>
</comment>
<evidence type="ECO:0000256" key="4">
    <source>
        <dbReference type="ARBA" id="ARBA00023136"/>
    </source>
</evidence>
<dbReference type="EMBL" id="MAMP01000025">
    <property type="protein sequence ID" value="OES43506.1"/>
    <property type="molecule type" value="Genomic_DNA"/>
</dbReference>
<dbReference type="AlphaFoldDB" id="A0A1E7DK95"/>
<evidence type="ECO:0000256" key="2">
    <source>
        <dbReference type="ARBA" id="ARBA00022692"/>
    </source>
</evidence>
<evidence type="ECO:0000313" key="8">
    <source>
        <dbReference type="Proteomes" id="UP000095658"/>
    </source>
</evidence>
<evidence type="ECO:0000256" key="5">
    <source>
        <dbReference type="SAM" id="Phobius"/>
    </source>
</evidence>
<organism evidence="7 8">
    <name type="scientific">Domibacillus iocasae</name>
    <dbReference type="NCBI Taxonomy" id="1714016"/>
    <lineage>
        <taxon>Bacteria</taxon>
        <taxon>Bacillati</taxon>
        <taxon>Bacillota</taxon>
        <taxon>Bacilli</taxon>
        <taxon>Bacillales</taxon>
        <taxon>Bacillaceae</taxon>
        <taxon>Domibacillus</taxon>
    </lineage>
</organism>
<dbReference type="PIRSF" id="PIRSF031804">
    <property type="entry name" value="UCP031804"/>
    <property type="match status" value="1"/>
</dbReference>
<keyword evidence="3 5" id="KW-1133">Transmembrane helix</keyword>
<sequence>MDVRIRKQKKEETAQNLEQQIAGKEQYYSEEKFTEKLAKSGGKLGHKAMYAALLLFEAMKSPKLPNKTRMTILGALGYLILPVDVVPDFLPAVGLVDDAGILIAALISVYNMVNDEMRRTAHQRMKKWFGEKYDAGLMDDEINQSL</sequence>
<dbReference type="OrthoDB" id="9793277at2"/>
<comment type="caution">
    <text evidence="7">The sequence shown here is derived from an EMBL/GenBank/DDBJ whole genome shotgun (WGS) entry which is preliminary data.</text>
</comment>
<dbReference type="GO" id="GO:0012505">
    <property type="term" value="C:endomembrane system"/>
    <property type="evidence" value="ECO:0007669"/>
    <property type="project" value="UniProtKB-SubCell"/>
</dbReference>
<reference evidence="7 8" key="1">
    <citation type="submission" date="2016-06" db="EMBL/GenBank/DDBJ databases">
        <title>Domibacillus iocasae genome sequencing.</title>
        <authorList>
            <person name="Verma A."/>
            <person name="Pal Y."/>
            <person name="Ojha A.K."/>
            <person name="Krishnamurthi S."/>
        </authorList>
    </citation>
    <scope>NUCLEOTIDE SEQUENCE [LARGE SCALE GENOMIC DNA]</scope>
    <source>
        <strain evidence="7 8">DSM 29979</strain>
    </source>
</reference>
<accession>A0A1E7DK95</accession>
<feature type="transmembrane region" description="Helical" evidence="5">
    <location>
        <begin position="68"/>
        <end position="86"/>
    </location>
</feature>
<gene>
    <name evidence="7" type="ORF">BA724_13245</name>
</gene>
<dbReference type="Pfam" id="PF06803">
    <property type="entry name" value="DUF1232"/>
    <property type="match status" value="1"/>
</dbReference>
<protein>
    <recommendedName>
        <fullName evidence="6">DUF1232 domain-containing protein</fullName>
    </recommendedName>
</protein>
<proteinExistence type="predicted"/>
<evidence type="ECO:0000256" key="3">
    <source>
        <dbReference type="ARBA" id="ARBA00022989"/>
    </source>
</evidence>
<feature type="domain" description="DUF1232" evidence="6">
    <location>
        <begin position="69"/>
        <end position="103"/>
    </location>
</feature>
<dbReference type="InterPro" id="IPR016983">
    <property type="entry name" value="UCP031804"/>
</dbReference>
<keyword evidence="4 5" id="KW-0472">Membrane</keyword>
<keyword evidence="2 5" id="KW-0812">Transmembrane</keyword>
<keyword evidence="8" id="KW-1185">Reference proteome</keyword>
<evidence type="ECO:0000313" key="7">
    <source>
        <dbReference type="EMBL" id="OES43506.1"/>
    </source>
</evidence>
<name>A0A1E7DK95_9BACI</name>
<evidence type="ECO:0000256" key="1">
    <source>
        <dbReference type="ARBA" id="ARBA00004127"/>
    </source>
</evidence>